<dbReference type="PANTHER" id="PTHR44757:SF2">
    <property type="entry name" value="BIOFILM ARCHITECTURE MAINTENANCE PROTEIN MBAA"/>
    <property type="match status" value="1"/>
</dbReference>
<keyword evidence="2" id="KW-0472">Membrane</keyword>
<proteinExistence type="predicted"/>
<dbReference type="PROSITE" id="PS50887">
    <property type="entry name" value="GGDEF"/>
    <property type="match status" value="1"/>
</dbReference>
<dbReference type="NCBIfam" id="TIGR00254">
    <property type="entry name" value="GGDEF"/>
    <property type="match status" value="1"/>
</dbReference>
<dbReference type="CDD" id="cd01948">
    <property type="entry name" value="EAL"/>
    <property type="match status" value="1"/>
</dbReference>
<dbReference type="SUPFAM" id="SSF141868">
    <property type="entry name" value="EAL domain-like"/>
    <property type="match status" value="1"/>
</dbReference>
<feature type="coiled-coil region" evidence="3">
    <location>
        <begin position="62"/>
        <end position="93"/>
    </location>
</feature>
<evidence type="ECO:0000256" key="2">
    <source>
        <dbReference type="ARBA" id="ARBA00022989"/>
    </source>
</evidence>
<feature type="compositionally biased region" description="Basic and acidic residues" evidence="4">
    <location>
        <begin position="1"/>
        <end position="13"/>
    </location>
</feature>
<evidence type="ECO:0000259" key="5">
    <source>
        <dbReference type="PROSITE" id="PS50883"/>
    </source>
</evidence>
<keyword evidence="3" id="KW-0175">Coiled coil</keyword>
<keyword evidence="9" id="KW-1185">Reference proteome</keyword>
<keyword evidence="1" id="KW-0812">Transmembrane</keyword>
<dbReference type="Gene3D" id="3.20.20.450">
    <property type="entry name" value="EAL domain"/>
    <property type="match status" value="1"/>
</dbReference>
<dbReference type="PROSITE" id="PS50883">
    <property type="entry name" value="EAL"/>
    <property type="match status" value="1"/>
</dbReference>
<reference evidence="9" key="1">
    <citation type="journal article" date="2019" name="Int. J. Syst. Evol. Microbiol.">
        <title>The Global Catalogue of Microorganisms (GCM) 10K type strain sequencing project: providing services to taxonomists for standard genome sequencing and annotation.</title>
        <authorList>
            <consortium name="The Broad Institute Genomics Platform"/>
            <consortium name="The Broad Institute Genome Sequencing Center for Infectious Disease"/>
            <person name="Wu L."/>
            <person name="Ma J."/>
        </authorList>
    </citation>
    <scope>NUCLEOTIDE SEQUENCE [LARGE SCALE GENOMIC DNA]</scope>
    <source>
        <strain evidence="9">JCM 17906</strain>
    </source>
</reference>
<feature type="region of interest" description="Disordered" evidence="4">
    <location>
        <begin position="1"/>
        <end position="23"/>
    </location>
</feature>
<evidence type="ECO:0000313" key="8">
    <source>
        <dbReference type="EMBL" id="GAA4555107.1"/>
    </source>
</evidence>
<dbReference type="InterPro" id="IPR000160">
    <property type="entry name" value="GGDEF_dom"/>
</dbReference>
<dbReference type="InterPro" id="IPR035919">
    <property type="entry name" value="EAL_sf"/>
</dbReference>
<dbReference type="Pfam" id="PF00990">
    <property type="entry name" value="GGDEF"/>
    <property type="match status" value="1"/>
</dbReference>
<evidence type="ECO:0000256" key="3">
    <source>
        <dbReference type="SAM" id="Coils"/>
    </source>
</evidence>
<feature type="domain" description="HAMP" evidence="6">
    <location>
        <begin position="26"/>
        <end position="74"/>
    </location>
</feature>
<comment type="caution">
    <text evidence="8">The sequence shown here is derived from an EMBL/GenBank/DDBJ whole genome shotgun (WGS) entry which is preliminary data.</text>
</comment>
<dbReference type="PROSITE" id="PS50885">
    <property type="entry name" value="HAMP"/>
    <property type="match status" value="1"/>
</dbReference>
<dbReference type="InterPro" id="IPR003660">
    <property type="entry name" value="HAMP_dom"/>
</dbReference>
<evidence type="ECO:0000259" key="6">
    <source>
        <dbReference type="PROSITE" id="PS50885"/>
    </source>
</evidence>
<dbReference type="SMART" id="SM00267">
    <property type="entry name" value="GGDEF"/>
    <property type="match status" value="1"/>
</dbReference>
<evidence type="ECO:0000313" key="9">
    <source>
        <dbReference type="Proteomes" id="UP001501598"/>
    </source>
</evidence>
<dbReference type="Pfam" id="PF00563">
    <property type="entry name" value="EAL"/>
    <property type="match status" value="1"/>
</dbReference>
<evidence type="ECO:0008006" key="10">
    <source>
        <dbReference type="Google" id="ProtNLM"/>
    </source>
</evidence>
<evidence type="ECO:0000256" key="1">
    <source>
        <dbReference type="ARBA" id="ARBA00022692"/>
    </source>
</evidence>
<feature type="domain" description="GGDEF" evidence="7">
    <location>
        <begin position="128"/>
        <end position="259"/>
    </location>
</feature>
<accession>A0ABP8S1C8</accession>
<sequence>MTGPHGPDEHLDDYAPGPPISPNDERLDGLVQFVVELAAGRLDRRMDPSPADDRVDAVTVGLNMLAEELQALNEDMEVRVAERTAQLEAAQHQLERVALYDPLTGLANRSLLGDRIRRAMGQAEHGAAAPAVLVLDLDSFKAVNDSFGHTVGDLLLVEVADRLRAIVADTDTVARLGGDEFALVVLDSGPERVLDIADRIIAALESPILAGGHSCWVGASIGVCFAIRGQAADTLLRDADTAMYEAKTRAPGTVQIYEPAMHSAALSRVRLAEDLRTAMAADQLQVHYQPIVELRTGRLAGVEALVRWNHPERGPLPPESFVAVAEATGLVGTLDRWVLDAAVAQLARWRAGVLGDTPFDLHVNISPMGFRSPRFADDVVACLARHGVPHGSVMLEITETQMMGEDAQTLQQMETLRSAGIGVAIDDFGTGCSSLTYVRRLFVDLIKIDRSLITGLDTDAHQRDVAAAILAVVDAFGLAAVAEGVETAAQAETLAELGCRYGQGYLWGRPVSADTMTGRLRQSVH</sequence>
<dbReference type="CDD" id="cd01949">
    <property type="entry name" value="GGDEF"/>
    <property type="match status" value="1"/>
</dbReference>
<dbReference type="InterPro" id="IPR052155">
    <property type="entry name" value="Biofilm_reg_signaling"/>
</dbReference>
<evidence type="ECO:0000256" key="4">
    <source>
        <dbReference type="SAM" id="MobiDB-lite"/>
    </source>
</evidence>
<keyword evidence="2" id="KW-1133">Transmembrane helix</keyword>
<dbReference type="EMBL" id="BAABGT010000089">
    <property type="protein sequence ID" value="GAA4555107.1"/>
    <property type="molecule type" value="Genomic_DNA"/>
</dbReference>
<name>A0ABP8S1C8_9PSEU</name>
<dbReference type="SMART" id="SM00052">
    <property type="entry name" value="EAL"/>
    <property type="match status" value="1"/>
</dbReference>
<feature type="domain" description="EAL" evidence="5">
    <location>
        <begin position="268"/>
        <end position="524"/>
    </location>
</feature>
<dbReference type="InterPro" id="IPR043128">
    <property type="entry name" value="Rev_trsase/Diguanyl_cyclase"/>
</dbReference>
<dbReference type="InterPro" id="IPR029787">
    <property type="entry name" value="Nucleotide_cyclase"/>
</dbReference>
<dbReference type="InterPro" id="IPR001633">
    <property type="entry name" value="EAL_dom"/>
</dbReference>
<dbReference type="PANTHER" id="PTHR44757">
    <property type="entry name" value="DIGUANYLATE CYCLASE DGCP"/>
    <property type="match status" value="1"/>
</dbReference>
<dbReference type="SUPFAM" id="SSF55073">
    <property type="entry name" value="Nucleotide cyclase"/>
    <property type="match status" value="1"/>
</dbReference>
<dbReference type="RefSeq" id="WP_345424665.1">
    <property type="nucleotide sequence ID" value="NZ_BAABGT010000089.1"/>
</dbReference>
<dbReference type="Proteomes" id="UP001501598">
    <property type="component" value="Unassembled WGS sequence"/>
</dbReference>
<protein>
    <recommendedName>
        <fullName evidence="10">Diguanylate cyclase (GGDEF)-like protein</fullName>
    </recommendedName>
</protein>
<evidence type="ECO:0000259" key="7">
    <source>
        <dbReference type="PROSITE" id="PS50887"/>
    </source>
</evidence>
<dbReference type="Gene3D" id="3.30.70.270">
    <property type="match status" value="1"/>
</dbReference>
<organism evidence="8 9">
    <name type="scientific">Pseudonocardia xishanensis</name>
    <dbReference type="NCBI Taxonomy" id="630995"/>
    <lineage>
        <taxon>Bacteria</taxon>
        <taxon>Bacillati</taxon>
        <taxon>Actinomycetota</taxon>
        <taxon>Actinomycetes</taxon>
        <taxon>Pseudonocardiales</taxon>
        <taxon>Pseudonocardiaceae</taxon>
        <taxon>Pseudonocardia</taxon>
    </lineage>
</organism>
<gene>
    <name evidence="8" type="ORF">GCM10023175_54810</name>
</gene>